<evidence type="ECO:0000313" key="3">
    <source>
        <dbReference type="Proteomes" id="UP000000305"/>
    </source>
</evidence>
<protein>
    <submittedName>
        <fullName evidence="2">Uncharacterized protein</fullName>
    </submittedName>
</protein>
<gene>
    <name evidence="2" type="ORF">DAPPUDRAFT_102764</name>
</gene>
<dbReference type="AlphaFoldDB" id="E9GHF9"/>
<proteinExistence type="predicted"/>
<dbReference type="KEGG" id="dpx:DAPPUDRAFT_102764"/>
<name>E9GHF9_DAPPU</name>
<reference evidence="2 3" key="1">
    <citation type="journal article" date="2011" name="Science">
        <title>The ecoresponsive genome of Daphnia pulex.</title>
        <authorList>
            <person name="Colbourne J.K."/>
            <person name="Pfrender M.E."/>
            <person name="Gilbert D."/>
            <person name="Thomas W.K."/>
            <person name="Tucker A."/>
            <person name="Oakley T.H."/>
            <person name="Tokishita S."/>
            <person name="Aerts A."/>
            <person name="Arnold G.J."/>
            <person name="Basu M.K."/>
            <person name="Bauer D.J."/>
            <person name="Caceres C.E."/>
            <person name="Carmel L."/>
            <person name="Casola C."/>
            <person name="Choi J.H."/>
            <person name="Detter J.C."/>
            <person name="Dong Q."/>
            <person name="Dusheyko S."/>
            <person name="Eads B.D."/>
            <person name="Frohlich T."/>
            <person name="Geiler-Samerotte K.A."/>
            <person name="Gerlach D."/>
            <person name="Hatcher P."/>
            <person name="Jogdeo S."/>
            <person name="Krijgsveld J."/>
            <person name="Kriventseva E.V."/>
            <person name="Kultz D."/>
            <person name="Laforsch C."/>
            <person name="Lindquist E."/>
            <person name="Lopez J."/>
            <person name="Manak J.R."/>
            <person name="Muller J."/>
            <person name="Pangilinan J."/>
            <person name="Patwardhan R.P."/>
            <person name="Pitluck S."/>
            <person name="Pritham E.J."/>
            <person name="Rechtsteiner A."/>
            <person name="Rho M."/>
            <person name="Rogozin I.B."/>
            <person name="Sakarya O."/>
            <person name="Salamov A."/>
            <person name="Schaack S."/>
            <person name="Shapiro H."/>
            <person name="Shiga Y."/>
            <person name="Skalitzky C."/>
            <person name="Smith Z."/>
            <person name="Souvorov A."/>
            <person name="Sung W."/>
            <person name="Tang Z."/>
            <person name="Tsuchiya D."/>
            <person name="Tu H."/>
            <person name="Vos H."/>
            <person name="Wang M."/>
            <person name="Wolf Y.I."/>
            <person name="Yamagata H."/>
            <person name="Yamada T."/>
            <person name="Ye Y."/>
            <person name="Shaw J.R."/>
            <person name="Andrews J."/>
            <person name="Crease T.J."/>
            <person name="Tang H."/>
            <person name="Lucas S.M."/>
            <person name="Robertson H.M."/>
            <person name="Bork P."/>
            <person name="Koonin E.V."/>
            <person name="Zdobnov E.M."/>
            <person name="Grigoriev I.V."/>
            <person name="Lynch M."/>
            <person name="Boore J.L."/>
        </authorList>
    </citation>
    <scope>NUCLEOTIDE SEQUENCE [LARGE SCALE GENOMIC DNA]</scope>
</reference>
<organism evidence="2 3">
    <name type="scientific">Daphnia pulex</name>
    <name type="common">Water flea</name>
    <dbReference type="NCBI Taxonomy" id="6669"/>
    <lineage>
        <taxon>Eukaryota</taxon>
        <taxon>Metazoa</taxon>
        <taxon>Ecdysozoa</taxon>
        <taxon>Arthropoda</taxon>
        <taxon>Crustacea</taxon>
        <taxon>Branchiopoda</taxon>
        <taxon>Diplostraca</taxon>
        <taxon>Cladocera</taxon>
        <taxon>Anomopoda</taxon>
        <taxon>Daphniidae</taxon>
        <taxon>Daphnia</taxon>
    </lineage>
</organism>
<feature type="compositionally biased region" description="Gly residues" evidence="1">
    <location>
        <begin position="150"/>
        <end position="162"/>
    </location>
</feature>
<keyword evidence="3" id="KW-1185">Reference proteome</keyword>
<sequence>MIIEEKLTFTNLVKQKVATDDESETISLCHKTTLLFFNEKGGLLEIPLLYACAKAGNFRMFSHVLRNVKVTDDDTATKLHLIGYRLTEANGVGDRYEKDILSYIDECLESNVSTITKADSESDFGDLGSQLSFALSLFDSEEETTPEAGDYGGSSGGGGSYGGSAPRPMSYSPPVQQYAPAPRPAPAPSHEGNGKGSPGSAPIYVHAPAPAPMAPHGAVSAAPHFGKGDKRPYIPIRPEKKRRNQHNYGITYGYTRNKKKLGMKGVCPSILTAPRLPDIRPRGESEYLNRADNIRK</sequence>
<dbReference type="EMBL" id="GL732544">
    <property type="protein sequence ID" value="EFX81189.1"/>
    <property type="molecule type" value="Genomic_DNA"/>
</dbReference>
<evidence type="ECO:0000256" key="1">
    <source>
        <dbReference type="SAM" id="MobiDB-lite"/>
    </source>
</evidence>
<dbReference type="InParanoid" id="E9GHF9"/>
<feature type="region of interest" description="Disordered" evidence="1">
    <location>
        <begin position="142"/>
        <end position="235"/>
    </location>
</feature>
<evidence type="ECO:0000313" key="2">
    <source>
        <dbReference type="EMBL" id="EFX81189.1"/>
    </source>
</evidence>
<dbReference type="HOGENOM" id="CLU_940929_0_0_1"/>
<accession>E9GHF9</accession>
<dbReference type="Proteomes" id="UP000000305">
    <property type="component" value="Unassembled WGS sequence"/>
</dbReference>